<organism evidence="2 3">
    <name type="scientific">Halanaerobium saccharolyticum</name>
    <dbReference type="NCBI Taxonomy" id="43595"/>
    <lineage>
        <taxon>Bacteria</taxon>
        <taxon>Bacillati</taxon>
        <taxon>Bacillota</taxon>
        <taxon>Clostridia</taxon>
        <taxon>Halanaerobiales</taxon>
        <taxon>Halanaerobiaceae</taxon>
        <taxon>Halanaerobium</taxon>
    </lineage>
</organism>
<dbReference type="SUPFAM" id="SSF48452">
    <property type="entry name" value="TPR-like"/>
    <property type="match status" value="1"/>
</dbReference>
<dbReference type="Pfam" id="PF14559">
    <property type="entry name" value="TPR_19"/>
    <property type="match status" value="1"/>
</dbReference>
<dbReference type="Proteomes" id="UP000294697">
    <property type="component" value="Unassembled WGS sequence"/>
</dbReference>
<reference evidence="2 3" key="1">
    <citation type="submission" date="2019-03" db="EMBL/GenBank/DDBJ databases">
        <title>Subsurface microbial communities from deep shales in Ohio and West Virginia, USA.</title>
        <authorList>
            <person name="Wrighton K."/>
        </authorList>
    </citation>
    <scope>NUCLEOTIDE SEQUENCE [LARGE SCALE GENOMIC DNA]</scope>
    <source>
        <strain evidence="2 3">MSL9.2</strain>
    </source>
</reference>
<keyword evidence="1" id="KW-1133">Transmembrane helix</keyword>
<name>A0A4R7Z7Q7_9FIRM</name>
<proteinExistence type="predicted"/>
<keyword evidence="1" id="KW-0812">Transmembrane</keyword>
<keyword evidence="1" id="KW-0472">Membrane</keyword>
<evidence type="ECO:0000313" key="2">
    <source>
        <dbReference type="EMBL" id="TDW07056.1"/>
    </source>
</evidence>
<dbReference type="Gene3D" id="1.25.40.10">
    <property type="entry name" value="Tetratricopeptide repeat domain"/>
    <property type="match status" value="1"/>
</dbReference>
<dbReference type="AlphaFoldDB" id="A0A4R7Z7Q7"/>
<gene>
    <name evidence="2" type="ORF">C8C77_103193</name>
</gene>
<feature type="transmembrane region" description="Helical" evidence="1">
    <location>
        <begin position="12"/>
        <end position="32"/>
    </location>
</feature>
<protein>
    <submittedName>
        <fullName evidence="2">Tetratricopeptide repeat protein</fullName>
    </submittedName>
</protein>
<evidence type="ECO:0000256" key="1">
    <source>
        <dbReference type="SAM" id="Phobius"/>
    </source>
</evidence>
<dbReference type="InterPro" id="IPR011990">
    <property type="entry name" value="TPR-like_helical_dom_sf"/>
</dbReference>
<evidence type="ECO:0000313" key="3">
    <source>
        <dbReference type="Proteomes" id="UP000294697"/>
    </source>
</evidence>
<dbReference type="EMBL" id="SODA01000003">
    <property type="protein sequence ID" value="TDW07056.1"/>
    <property type="molecule type" value="Genomic_DNA"/>
</dbReference>
<sequence>MSKEVELFLKKKVLIILIIVFIVTAFSINTAADSKFPWEELINTTQKQLNQNKNDIVLNYTMAVAYANTGEIKKAYDIIDVFGSSVSRKDFNAAVSPYLAEWENYKSYDDLLLLNYAAFREVINKNYREAVSLFEYIFEIDPNNLWALNHAAAALVEFEEYEKALNYADQALSIQENEYSHLIKGYAYYENGNYFRAALEAASARNLFRALASEEYQDFAE</sequence>
<comment type="caution">
    <text evidence="2">The sequence shown here is derived from an EMBL/GenBank/DDBJ whole genome shotgun (WGS) entry which is preliminary data.</text>
</comment>
<accession>A0A4R7Z7Q7</accession>